<name>A0A0B6Y843_9EUPU</name>
<reference evidence="2" key="1">
    <citation type="submission" date="2014-12" db="EMBL/GenBank/DDBJ databases">
        <title>Insight into the proteome of Arion vulgaris.</title>
        <authorList>
            <person name="Aradska J."/>
            <person name="Bulat T."/>
            <person name="Smidak R."/>
            <person name="Sarate P."/>
            <person name="Gangsoo J."/>
            <person name="Sialana F."/>
            <person name="Bilban M."/>
            <person name="Lubec G."/>
        </authorList>
    </citation>
    <scope>NUCLEOTIDE SEQUENCE</scope>
    <source>
        <tissue evidence="2">Skin</tissue>
    </source>
</reference>
<feature type="region of interest" description="Disordered" evidence="1">
    <location>
        <begin position="13"/>
        <end position="59"/>
    </location>
</feature>
<dbReference type="AlphaFoldDB" id="A0A0B6Y843"/>
<evidence type="ECO:0000313" key="2">
    <source>
        <dbReference type="EMBL" id="CEK52487.1"/>
    </source>
</evidence>
<protein>
    <submittedName>
        <fullName evidence="2">Uncharacterized protein</fullName>
    </submittedName>
</protein>
<proteinExistence type="predicted"/>
<evidence type="ECO:0000256" key="1">
    <source>
        <dbReference type="SAM" id="MobiDB-lite"/>
    </source>
</evidence>
<sequence>MSTIRKACMEISNGIRGLRFHRDPSPTSGSSQHDSASKGSPPDESKTSPSRTSKSLTNK</sequence>
<feature type="non-terminal residue" evidence="2">
    <location>
        <position position="59"/>
    </location>
</feature>
<feature type="compositionally biased region" description="Polar residues" evidence="1">
    <location>
        <begin position="47"/>
        <end position="59"/>
    </location>
</feature>
<accession>A0A0B6Y843</accession>
<dbReference type="EMBL" id="HACG01005622">
    <property type="protein sequence ID" value="CEK52487.1"/>
    <property type="molecule type" value="Transcribed_RNA"/>
</dbReference>
<feature type="compositionally biased region" description="Polar residues" evidence="1">
    <location>
        <begin position="25"/>
        <end position="38"/>
    </location>
</feature>
<gene>
    <name evidence="2" type="primary">ORF17000</name>
</gene>
<organism evidence="2">
    <name type="scientific">Arion vulgaris</name>
    <dbReference type="NCBI Taxonomy" id="1028688"/>
    <lineage>
        <taxon>Eukaryota</taxon>
        <taxon>Metazoa</taxon>
        <taxon>Spiralia</taxon>
        <taxon>Lophotrochozoa</taxon>
        <taxon>Mollusca</taxon>
        <taxon>Gastropoda</taxon>
        <taxon>Heterobranchia</taxon>
        <taxon>Euthyneura</taxon>
        <taxon>Panpulmonata</taxon>
        <taxon>Eupulmonata</taxon>
        <taxon>Stylommatophora</taxon>
        <taxon>Helicina</taxon>
        <taxon>Arionoidea</taxon>
        <taxon>Arionidae</taxon>
        <taxon>Arion</taxon>
    </lineage>
</organism>